<dbReference type="Proteomes" id="UP000003465">
    <property type="component" value="Unassembled WGS sequence"/>
</dbReference>
<evidence type="ECO:0008006" key="3">
    <source>
        <dbReference type="Google" id="ProtNLM"/>
    </source>
</evidence>
<dbReference type="InterPro" id="IPR012448">
    <property type="entry name" value="DUF1652"/>
</dbReference>
<comment type="caution">
    <text evidence="1">The sequence shown here is derived from an EMBL/GenBank/DDBJ whole genome shotgun (WGS) entry which is preliminary data.</text>
</comment>
<proteinExistence type="predicted"/>
<organism evidence="1 2">
    <name type="scientific">Pseudomonas amygdali pv. mori str. 301020</name>
    <dbReference type="NCBI Taxonomy" id="629261"/>
    <lineage>
        <taxon>Bacteria</taxon>
        <taxon>Pseudomonadati</taxon>
        <taxon>Pseudomonadota</taxon>
        <taxon>Gammaproteobacteria</taxon>
        <taxon>Pseudomonadales</taxon>
        <taxon>Pseudomonadaceae</taxon>
        <taxon>Pseudomonas</taxon>
        <taxon>Pseudomonas amygdali</taxon>
    </lineage>
</organism>
<sequence>MDRMNSPMDLRPCIEAAFLPLKCVCVIAPDASMTIQVFDTSSEAEGFTVTGIDTAALVTIRDIVGLVLEVKGEMRLRRLASDRQKRAGKG</sequence>
<evidence type="ECO:0000313" key="2">
    <source>
        <dbReference type="Proteomes" id="UP000003465"/>
    </source>
</evidence>
<name>A0A656G692_PSEA0</name>
<reference evidence="1 2" key="1">
    <citation type="journal article" date="2011" name="PLoS Pathog.">
        <title>Dynamic evolution of pathogenicity revealed by sequencing and comparative genomics of 19 Pseudomonas syringae isolates.</title>
        <authorList>
            <person name="Baltrus D.A."/>
            <person name="Nishimura M.T."/>
            <person name="Romanchuk A."/>
            <person name="Chang J.H."/>
            <person name="Mukhtar M.S."/>
            <person name="Cherkis K."/>
            <person name="Roach J."/>
            <person name="Grant S.R."/>
            <person name="Jones C.D."/>
            <person name="Dangl J.L."/>
        </authorList>
    </citation>
    <scope>NUCLEOTIDE SEQUENCE [LARGE SCALE GENOMIC DNA]</scope>
    <source>
        <strain evidence="1 2">301020</strain>
    </source>
</reference>
<evidence type="ECO:0000313" key="1">
    <source>
        <dbReference type="EMBL" id="EGH21005.1"/>
    </source>
</evidence>
<dbReference type="EMBL" id="AEAG01000227">
    <property type="protein sequence ID" value="EGH21005.1"/>
    <property type="molecule type" value="Genomic_DNA"/>
</dbReference>
<accession>A0A656G692</accession>
<gene>
    <name evidence="1" type="ORF">PSYMO_05660</name>
</gene>
<dbReference type="AlphaFoldDB" id="A0A656G692"/>
<dbReference type="Pfam" id="PF07865">
    <property type="entry name" value="DUF1652"/>
    <property type="match status" value="1"/>
</dbReference>
<protein>
    <recommendedName>
        <fullName evidence="3">DUF1652 domain-containing protein</fullName>
    </recommendedName>
</protein>